<gene>
    <name evidence="1" type="ORF">MTP08_12255</name>
</gene>
<reference evidence="1 2" key="1">
    <citation type="submission" date="2022-03" db="EMBL/GenBank/DDBJ databases">
        <title>Chryseobacterium sp. isolated from the Andong Sikhe.</title>
        <authorList>
            <person name="Won M."/>
            <person name="Kim S.-J."/>
            <person name="Kwon S.-W."/>
        </authorList>
    </citation>
    <scope>NUCLEOTIDE SEQUENCE [LARGE SCALE GENOMIC DNA]</scope>
    <source>
        <strain evidence="1 2">ADR-1</strain>
    </source>
</reference>
<dbReference type="RefSeq" id="WP_243576185.1">
    <property type="nucleotide sequence ID" value="NZ_CP094529.1"/>
</dbReference>
<accession>A0ABY4BJB6</accession>
<dbReference type="Proteomes" id="UP000831068">
    <property type="component" value="Chromosome"/>
</dbReference>
<evidence type="ECO:0000313" key="1">
    <source>
        <dbReference type="EMBL" id="UOE37813.1"/>
    </source>
</evidence>
<name>A0ABY4BJB6_9FLAO</name>
<keyword evidence="2" id="KW-1185">Reference proteome</keyword>
<dbReference type="EMBL" id="CP094529">
    <property type="protein sequence ID" value="UOE37813.1"/>
    <property type="molecule type" value="Genomic_DNA"/>
</dbReference>
<organism evidence="1 2">
    <name type="scientific">Chryseobacterium oryzae</name>
    <dbReference type="NCBI Taxonomy" id="2929799"/>
    <lineage>
        <taxon>Bacteria</taxon>
        <taxon>Pseudomonadati</taxon>
        <taxon>Bacteroidota</taxon>
        <taxon>Flavobacteriia</taxon>
        <taxon>Flavobacteriales</taxon>
        <taxon>Weeksellaceae</taxon>
        <taxon>Chryseobacterium group</taxon>
        <taxon>Chryseobacterium</taxon>
    </lineage>
</organism>
<proteinExistence type="predicted"/>
<sequence length="228" mass="27004">MKVPFYLNFKDFEADYYDNLEKWFENQGNTSETDFLLYIKDMYKEYVCYSFSEDKLVPEASVELQNYVFPNYEKYGLSFGAELGGNAKFTPVAEKKTISMMEYAQHILDSIHDYLSKNKITMKENETISAYLHNSYIICEKRSFGFYIDSIQHQKKLPFLNAFLSSAGNTVSMSLYRIFYNSVTKIVDFIDFRLKEVEAFEQSVFYELKSEAFVKRHFKNQNYLTIFN</sequence>
<protein>
    <submittedName>
        <fullName evidence="1">Uncharacterized protein</fullName>
    </submittedName>
</protein>
<evidence type="ECO:0000313" key="2">
    <source>
        <dbReference type="Proteomes" id="UP000831068"/>
    </source>
</evidence>